<organism evidence="19 20">
    <name type="scientific">Geotrypetes seraphini</name>
    <name type="common">Gaboon caecilian</name>
    <name type="synonym">Caecilia seraphini</name>
    <dbReference type="NCBI Taxonomy" id="260995"/>
    <lineage>
        <taxon>Eukaryota</taxon>
        <taxon>Metazoa</taxon>
        <taxon>Chordata</taxon>
        <taxon>Craniata</taxon>
        <taxon>Vertebrata</taxon>
        <taxon>Euteleostomi</taxon>
        <taxon>Amphibia</taxon>
        <taxon>Gymnophiona</taxon>
        <taxon>Geotrypetes</taxon>
    </lineage>
</organism>
<evidence type="ECO:0000256" key="5">
    <source>
        <dbReference type="ARBA" id="ARBA00012644"/>
    </source>
</evidence>
<comment type="similarity">
    <text evidence="4 17">Belongs to the glycosyltransferase 2 family. GalNAc-T subfamily.</text>
</comment>
<evidence type="ECO:0000256" key="15">
    <source>
        <dbReference type="ARBA" id="ARBA00023180"/>
    </source>
</evidence>
<keyword evidence="10" id="KW-0735">Signal-anchor</keyword>
<keyword evidence="13 17" id="KW-0472">Membrane</keyword>
<dbReference type="SMART" id="SM00458">
    <property type="entry name" value="RICIN"/>
    <property type="match status" value="1"/>
</dbReference>
<evidence type="ECO:0000313" key="19">
    <source>
        <dbReference type="Proteomes" id="UP000515159"/>
    </source>
</evidence>
<dbReference type="InterPro" id="IPR000772">
    <property type="entry name" value="Ricin_B_lectin"/>
</dbReference>
<comment type="pathway">
    <text evidence="3 17">Protein modification; protein glycosylation.</text>
</comment>
<dbReference type="GO" id="GO:0000139">
    <property type="term" value="C:Golgi membrane"/>
    <property type="evidence" value="ECO:0007669"/>
    <property type="project" value="UniProtKB-SubCell"/>
</dbReference>
<dbReference type="Pfam" id="PF00535">
    <property type="entry name" value="Glycos_transf_2"/>
    <property type="match status" value="1"/>
</dbReference>
<dbReference type="GO" id="GO:0030246">
    <property type="term" value="F:carbohydrate binding"/>
    <property type="evidence" value="ECO:0007669"/>
    <property type="project" value="UniProtKB-KW"/>
</dbReference>
<dbReference type="InterPro" id="IPR027791">
    <property type="entry name" value="Galactosyl_T_C"/>
</dbReference>
<dbReference type="GO" id="GO:0004653">
    <property type="term" value="F:polypeptide N-acetylgalactosaminyltransferase activity"/>
    <property type="evidence" value="ECO:0007669"/>
    <property type="project" value="TreeGrafter"/>
</dbReference>
<keyword evidence="14 17" id="KW-1015">Disulfide bond</keyword>
<protein>
    <recommendedName>
        <fullName evidence="5 17">Polypeptide N-acetylgalactosaminyltransferase</fullName>
        <ecNumber evidence="17">2.4.1.-</ecNumber>
    </recommendedName>
    <alternativeName>
        <fullName evidence="17">Protein-UDP acetylgalactosaminyltransferase</fullName>
    </alternativeName>
</protein>
<keyword evidence="16 17" id="KW-0464">Manganese</keyword>
<dbReference type="InterPro" id="IPR029044">
    <property type="entry name" value="Nucleotide-diphossugar_trans"/>
</dbReference>
<evidence type="ECO:0000256" key="16">
    <source>
        <dbReference type="ARBA" id="ARBA00023211"/>
    </source>
</evidence>
<dbReference type="InParanoid" id="A0A6P8P9L0"/>
<dbReference type="CDD" id="cd02510">
    <property type="entry name" value="pp-GalNAc-T"/>
    <property type="match status" value="1"/>
</dbReference>
<dbReference type="AlphaFoldDB" id="A0A6P8P9L0"/>
<accession>A0A6P8P9L0</accession>
<evidence type="ECO:0000256" key="10">
    <source>
        <dbReference type="ARBA" id="ARBA00022968"/>
    </source>
</evidence>
<evidence type="ECO:0000256" key="14">
    <source>
        <dbReference type="ARBA" id="ARBA00023157"/>
    </source>
</evidence>
<dbReference type="Gene3D" id="3.90.550.10">
    <property type="entry name" value="Spore Coat Polysaccharide Biosynthesis Protein SpsA, Chain A"/>
    <property type="match status" value="1"/>
</dbReference>
<dbReference type="Pfam" id="PF00652">
    <property type="entry name" value="Ricin_B_lectin"/>
    <property type="match status" value="1"/>
</dbReference>
<dbReference type="Pfam" id="PF02709">
    <property type="entry name" value="Glyco_transf_7C"/>
    <property type="match status" value="1"/>
</dbReference>
<dbReference type="SUPFAM" id="SSF53448">
    <property type="entry name" value="Nucleotide-diphospho-sugar transferases"/>
    <property type="match status" value="1"/>
</dbReference>
<dbReference type="FunFam" id="3.90.550.10:FF:000053">
    <property type="entry name" value="Polypeptide N-acetylgalactosaminyltransferase"/>
    <property type="match status" value="1"/>
</dbReference>
<dbReference type="Proteomes" id="UP000515159">
    <property type="component" value="Chromosome 12"/>
</dbReference>
<keyword evidence="8 17" id="KW-0812">Transmembrane</keyword>
<gene>
    <name evidence="20" type="primary">LOC117346342</name>
</gene>
<keyword evidence="19" id="KW-1185">Reference proteome</keyword>
<dbReference type="RefSeq" id="XP_033771633.1">
    <property type="nucleotide sequence ID" value="XM_033915742.1"/>
</dbReference>
<evidence type="ECO:0000256" key="17">
    <source>
        <dbReference type="RuleBase" id="RU361242"/>
    </source>
</evidence>
<name>A0A6P8P9L0_GEOSA</name>
<keyword evidence="7 17" id="KW-0808">Transferase</keyword>
<evidence type="ECO:0000259" key="18">
    <source>
        <dbReference type="SMART" id="SM00458"/>
    </source>
</evidence>
<evidence type="ECO:0000256" key="9">
    <source>
        <dbReference type="ARBA" id="ARBA00022734"/>
    </source>
</evidence>
<dbReference type="InterPro" id="IPR001173">
    <property type="entry name" value="Glyco_trans_2-like"/>
</dbReference>
<dbReference type="InterPro" id="IPR045885">
    <property type="entry name" value="GalNAc-T"/>
</dbReference>
<dbReference type="GeneID" id="117346342"/>
<evidence type="ECO:0000256" key="13">
    <source>
        <dbReference type="ARBA" id="ARBA00023136"/>
    </source>
</evidence>
<evidence type="ECO:0000256" key="6">
    <source>
        <dbReference type="ARBA" id="ARBA00022676"/>
    </source>
</evidence>
<evidence type="ECO:0000313" key="20">
    <source>
        <dbReference type="RefSeq" id="XP_033771633.1"/>
    </source>
</evidence>
<keyword evidence="9 17" id="KW-0430">Lectin</keyword>
<evidence type="ECO:0000256" key="8">
    <source>
        <dbReference type="ARBA" id="ARBA00022692"/>
    </source>
</evidence>
<feature type="domain" description="Ricin B lectin" evidence="18">
    <location>
        <begin position="535"/>
        <end position="664"/>
    </location>
</feature>
<dbReference type="Gene3D" id="2.80.10.50">
    <property type="match status" value="1"/>
</dbReference>
<evidence type="ECO:0000256" key="4">
    <source>
        <dbReference type="ARBA" id="ARBA00005680"/>
    </source>
</evidence>
<evidence type="ECO:0000256" key="3">
    <source>
        <dbReference type="ARBA" id="ARBA00004922"/>
    </source>
</evidence>
<evidence type="ECO:0000256" key="12">
    <source>
        <dbReference type="ARBA" id="ARBA00023034"/>
    </source>
</evidence>
<proteinExistence type="inferred from homology"/>
<keyword evidence="12 17" id="KW-0333">Golgi apparatus</keyword>
<dbReference type="EC" id="2.4.1.-" evidence="17"/>
<keyword evidence="15" id="KW-0325">Glycoprotein</keyword>
<evidence type="ECO:0000256" key="1">
    <source>
        <dbReference type="ARBA" id="ARBA00001936"/>
    </source>
</evidence>
<comment type="subcellular location">
    <subcellularLocation>
        <location evidence="2 17">Golgi apparatus membrane</location>
        <topology evidence="2 17">Single-pass type II membrane protein</topology>
    </subcellularLocation>
</comment>
<evidence type="ECO:0000256" key="11">
    <source>
        <dbReference type="ARBA" id="ARBA00022989"/>
    </source>
</evidence>
<dbReference type="OrthoDB" id="330637at2759"/>
<evidence type="ECO:0000256" key="2">
    <source>
        <dbReference type="ARBA" id="ARBA00004323"/>
    </source>
</evidence>
<dbReference type="PANTHER" id="PTHR11675:SF33">
    <property type="entry name" value="POLYPEPTIDE N-ACETYLGALACTOSAMINYLTRANSFERASE 3"/>
    <property type="match status" value="1"/>
</dbReference>
<dbReference type="InterPro" id="IPR035992">
    <property type="entry name" value="Ricin_B-like_lectins"/>
</dbReference>
<comment type="cofactor">
    <cofactor evidence="1 17">
        <name>Mn(2+)</name>
        <dbReference type="ChEBI" id="CHEBI:29035"/>
    </cofactor>
</comment>
<dbReference type="GO" id="GO:0006493">
    <property type="term" value="P:protein O-linked glycosylation"/>
    <property type="evidence" value="ECO:0007669"/>
    <property type="project" value="TreeGrafter"/>
</dbReference>
<dbReference type="PROSITE" id="PS50231">
    <property type="entry name" value="RICIN_B_LECTIN"/>
    <property type="match status" value="1"/>
</dbReference>
<dbReference type="KEGG" id="gsh:117346342"/>
<keyword evidence="11 17" id="KW-1133">Transmembrane helix</keyword>
<feature type="transmembrane region" description="Helical" evidence="17">
    <location>
        <begin position="58"/>
        <end position="77"/>
    </location>
</feature>
<sequence length="669" mass="76103">MALGTAVFKELLQNLDSMKVGGVWFCSSNSPSSLLSPPPLFRVWAMAPPRRNVSWLKFLLFLCILSILMVGFMKWLLSQTWGEQPLSQESDFNPTHATVHVTRVSSANSTLQCQSSPPQEIETTLGCPPGHYSVDELQPHFRRPLQDAWFPGAGGRPYRVSDLTSEEEIKRNMGYVKYNLNAFVSDRISLLRDLGPDTRPPECLEKKFKRCPALSPVSVIIIFHNEARSTLLRTVYSVLYTVPRFLLLEIILVDDASTNEDLKTLDEYLRQLPLVRLLQQPVRKGLVGARLLGAEQAKADVLVFLDAHCECWSGWLEPLLERIALDNTLVVSPDIAFINPHTFQFERPVPKPSSHSRGTFDWSLVFMFEPLPQALEDMRMDETQPFPTPAIAGGIFAISKSFFQHIGTYDPDMQIWGGENLEISLKVWMCGGKLEIVPCSVVGHIYRMENPHIFPEESSVVSRNLVRVAEVWMDEYKVLFYRRNMEAARIFKEKSYGDLSQRHQLREQLGCKSFGWYMNTVRSDFFIPDLNPHFYGALANLGLTRCLDVGELKDGKAEVGTSICRDDPVTQYFEYSSLNEIRHNIKNELCLSVAQPSVEHPVFTFQACVAKDGERNVPPHQAFSYDKDGLIWSQKFDLCLQAERYALFLASCDSEEDTQLWDFVPVLPK</sequence>
<dbReference type="UniPathway" id="UPA00378"/>
<reference evidence="20" key="1">
    <citation type="submission" date="2025-08" db="UniProtKB">
        <authorList>
            <consortium name="RefSeq"/>
        </authorList>
    </citation>
    <scope>IDENTIFICATION</scope>
</reference>
<keyword evidence="6 17" id="KW-0328">Glycosyltransferase</keyword>
<dbReference type="PANTHER" id="PTHR11675">
    <property type="entry name" value="N-ACETYLGALACTOSAMINYLTRANSFERASE"/>
    <property type="match status" value="1"/>
</dbReference>
<evidence type="ECO:0000256" key="7">
    <source>
        <dbReference type="ARBA" id="ARBA00022679"/>
    </source>
</evidence>
<dbReference type="SUPFAM" id="SSF50370">
    <property type="entry name" value="Ricin B-like lectins"/>
    <property type="match status" value="1"/>
</dbReference>